<evidence type="ECO:0000313" key="4">
    <source>
        <dbReference type="Proteomes" id="UP000267003"/>
    </source>
</evidence>
<dbReference type="OrthoDB" id="2388539at2"/>
<keyword evidence="1" id="KW-1133">Transmembrane helix</keyword>
<keyword evidence="1" id="KW-0472">Membrane</keyword>
<feature type="transmembrane region" description="Helical" evidence="1">
    <location>
        <begin position="6"/>
        <end position="30"/>
    </location>
</feature>
<feature type="transmembrane region" description="Helical" evidence="1">
    <location>
        <begin position="74"/>
        <end position="96"/>
    </location>
</feature>
<organism evidence="3 4">
    <name type="scientific">Corallococcus aberystwythensis</name>
    <dbReference type="NCBI Taxonomy" id="2316722"/>
    <lineage>
        <taxon>Bacteria</taxon>
        <taxon>Pseudomonadati</taxon>
        <taxon>Myxococcota</taxon>
        <taxon>Myxococcia</taxon>
        <taxon>Myxococcales</taxon>
        <taxon>Cystobacterineae</taxon>
        <taxon>Myxococcaceae</taxon>
        <taxon>Corallococcus</taxon>
    </lineage>
</organism>
<protein>
    <submittedName>
        <fullName evidence="3">DUF418 domain-containing protein</fullName>
    </submittedName>
</protein>
<dbReference type="PANTHER" id="PTHR30590">
    <property type="entry name" value="INNER MEMBRANE PROTEIN"/>
    <property type="match status" value="1"/>
</dbReference>
<evidence type="ECO:0000259" key="2">
    <source>
        <dbReference type="Pfam" id="PF04235"/>
    </source>
</evidence>
<accession>A0A3A8P4L2</accession>
<dbReference type="AlphaFoldDB" id="A0A3A8P4L2"/>
<dbReference type="EMBL" id="RAWK01000480">
    <property type="protein sequence ID" value="RKH51358.1"/>
    <property type="molecule type" value="Genomic_DNA"/>
</dbReference>
<feature type="domain" description="DUF418" evidence="2">
    <location>
        <begin position="4"/>
        <end position="141"/>
    </location>
</feature>
<dbReference type="Pfam" id="PF04235">
    <property type="entry name" value="DUF418"/>
    <property type="match status" value="1"/>
</dbReference>
<keyword evidence="4" id="KW-1185">Reference proteome</keyword>
<dbReference type="InterPro" id="IPR052529">
    <property type="entry name" value="Bact_Transport_Assoc"/>
</dbReference>
<sequence>LGVGGVIGLFIMALNLAYWGMASPPGWLVWMRIPKDVGIVFLGTGYAAGFALLFQKERWGKVLGVFTPAGRMALTLYLMQSVISLCLYDGWGLGLVGNTPPSLTVLLSLVAFAAQVAFSHWWLARFRFGPVEWLWRSLTYGRFQPMRPLPTGAAGAAS</sequence>
<feature type="transmembrane region" description="Helical" evidence="1">
    <location>
        <begin position="103"/>
        <end position="123"/>
    </location>
</feature>
<dbReference type="PANTHER" id="PTHR30590:SF2">
    <property type="entry name" value="INNER MEMBRANE PROTEIN"/>
    <property type="match status" value="1"/>
</dbReference>
<feature type="non-terminal residue" evidence="3">
    <location>
        <position position="1"/>
    </location>
</feature>
<dbReference type="RefSeq" id="WP_147445820.1">
    <property type="nucleotide sequence ID" value="NZ_RAWK01000480.1"/>
</dbReference>
<reference evidence="4" key="1">
    <citation type="submission" date="2018-09" db="EMBL/GenBank/DDBJ databases">
        <authorList>
            <person name="Livingstone P.G."/>
            <person name="Whitworth D.E."/>
        </authorList>
    </citation>
    <scope>NUCLEOTIDE SEQUENCE [LARGE SCALE GENOMIC DNA]</scope>
    <source>
        <strain evidence="4">AB050A</strain>
    </source>
</reference>
<evidence type="ECO:0000256" key="1">
    <source>
        <dbReference type="SAM" id="Phobius"/>
    </source>
</evidence>
<keyword evidence="1" id="KW-0812">Transmembrane</keyword>
<dbReference type="Proteomes" id="UP000267003">
    <property type="component" value="Unassembled WGS sequence"/>
</dbReference>
<evidence type="ECO:0000313" key="3">
    <source>
        <dbReference type="EMBL" id="RKH51358.1"/>
    </source>
</evidence>
<comment type="caution">
    <text evidence="3">The sequence shown here is derived from an EMBL/GenBank/DDBJ whole genome shotgun (WGS) entry which is preliminary data.</text>
</comment>
<proteinExistence type="predicted"/>
<gene>
    <name evidence="3" type="ORF">D7W81_40575</name>
</gene>
<dbReference type="InterPro" id="IPR007349">
    <property type="entry name" value="DUF418"/>
</dbReference>
<name>A0A3A8P4L2_9BACT</name>
<feature type="transmembrane region" description="Helical" evidence="1">
    <location>
        <begin position="37"/>
        <end position="54"/>
    </location>
</feature>